<dbReference type="STRING" id="1077936.SAMN05421545_2167"/>
<organism evidence="9 10">
    <name type="scientific">Pontibacter lucknowensis</name>
    <dbReference type="NCBI Taxonomy" id="1077936"/>
    <lineage>
        <taxon>Bacteria</taxon>
        <taxon>Pseudomonadati</taxon>
        <taxon>Bacteroidota</taxon>
        <taxon>Cytophagia</taxon>
        <taxon>Cytophagales</taxon>
        <taxon>Hymenobacteraceae</taxon>
        <taxon>Pontibacter</taxon>
    </lineage>
</organism>
<keyword evidence="10" id="KW-1185">Reference proteome</keyword>
<feature type="transmembrane region" description="Helical" evidence="8">
    <location>
        <begin position="125"/>
        <end position="146"/>
    </location>
</feature>
<proteinExistence type="predicted"/>
<protein>
    <submittedName>
        <fullName evidence="9">Proton glutamate symport protein</fullName>
    </submittedName>
</protein>
<gene>
    <name evidence="9" type="ORF">SAMN05421545_2167</name>
</gene>
<dbReference type="OrthoDB" id="9768885at2"/>
<dbReference type="PANTHER" id="PTHR42865">
    <property type="entry name" value="PROTON/GLUTAMATE-ASPARTATE SYMPORTER"/>
    <property type="match status" value="1"/>
</dbReference>
<keyword evidence="7 8" id="KW-0472">Membrane</keyword>
<dbReference type="PRINTS" id="PR00173">
    <property type="entry name" value="EDTRNSPORT"/>
</dbReference>
<evidence type="ECO:0000256" key="1">
    <source>
        <dbReference type="ARBA" id="ARBA00004651"/>
    </source>
</evidence>
<evidence type="ECO:0000256" key="8">
    <source>
        <dbReference type="SAM" id="Phobius"/>
    </source>
</evidence>
<dbReference type="EMBL" id="FTNM01000002">
    <property type="protein sequence ID" value="SIR02255.1"/>
    <property type="molecule type" value="Genomic_DNA"/>
</dbReference>
<dbReference type="GO" id="GO:0015293">
    <property type="term" value="F:symporter activity"/>
    <property type="evidence" value="ECO:0007669"/>
    <property type="project" value="UniProtKB-KW"/>
</dbReference>
<feature type="transmembrane region" description="Helical" evidence="8">
    <location>
        <begin position="232"/>
        <end position="252"/>
    </location>
</feature>
<comment type="subcellular location">
    <subcellularLocation>
        <location evidence="1">Cell membrane</location>
        <topology evidence="1">Multi-pass membrane protein</topology>
    </subcellularLocation>
</comment>
<sequence>MNKAFLPLVTLICISIAAILTVLQQYEVIALPAEALTVIRWGGTAVLLLYGLQKRNLTTWILISMVVGAQIGYDFPQVAQHLNVLSKVFLKLIKTIIAPLIFATLVVGIAGHANLKQIGSMGWKAILYFEIVTTLALFIGLAAINISKAGEGINMAGIAETEEIQAPAKQTWSDIILHVFPENIAKSVAEGQVLQIVVFSVIFAIGLAMVTEKKRKPMLDFCESLSETMFKFTNIIMYFAPIGVGAAIAYTVGHMGFGILVNLFQLLATLYVALLAFVLLVLLPVALIARIPIVRFLKAISGPVSIAFATTSSEAALPRAMEEMEKLGVPRRIVAFVMPTGYSFNLDGTTLYLALAAVFVAQAAGIDLSWEQQLLMVFTLMLTSKGVAGVPRASLVILLGTVASFNLPVWPLFAILGIDELMDMARTSINVTGNCLATAVVARWEGEFDLQPETGLVETTNPELLEKKQEEVPA</sequence>
<dbReference type="AlphaFoldDB" id="A0A1N6XIT6"/>
<feature type="transmembrane region" description="Helical" evidence="8">
    <location>
        <begin position="93"/>
        <end position="113"/>
    </location>
</feature>
<dbReference type="SUPFAM" id="SSF118215">
    <property type="entry name" value="Proton glutamate symport protein"/>
    <property type="match status" value="1"/>
</dbReference>
<dbReference type="RefSeq" id="WP_076422071.1">
    <property type="nucleotide sequence ID" value="NZ_FTNM01000002.1"/>
</dbReference>
<feature type="transmembrane region" description="Helical" evidence="8">
    <location>
        <begin position="193"/>
        <end position="211"/>
    </location>
</feature>
<feature type="transmembrane region" description="Helical" evidence="8">
    <location>
        <begin position="351"/>
        <end position="370"/>
    </location>
</feature>
<dbReference type="Proteomes" id="UP000185924">
    <property type="component" value="Unassembled WGS sequence"/>
</dbReference>
<evidence type="ECO:0000256" key="2">
    <source>
        <dbReference type="ARBA" id="ARBA00022448"/>
    </source>
</evidence>
<keyword evidence="2" id="KW-0813">Transport</keyword>
<name>A0A1N6XIT6_9BACT</name>
<dbReference type="Gene3D" id="1.10.3860.10">
    <property type="entry name" value="Sodium:dicarboxylate symporter"/>
    <property type="match status" value="1"/>
</dbReference>
<dbReference type="GO" id="GO:0005886">
    <property type="term" value="C:plasma membrane"/>
    <property type="evidence" value="ECO:0007669"/>
    <property type="project" value="UniProtKB-SubCell"/>
</dbReference>
<accession>A0A1N6XIT6</accession>
<dbReference type="InterPro" id="IPR036458">
    <property type="entry name" value="Na:dicarbo_symporter_sf"/>
</dbReference>
<feature type="transmembrane region" description="Helical" evidence="8">
    <location>
        <begin position="390"/>
        <end position="416"/>
    </location>
</feature>
<dbReference type="InterPro" id="IPR018107">
    <property type="entry name" value="Na-dicarboxylate_symporter_CS"/>
</dbReference>
<dbReference type="GO" id="GO:0006835">
    <property type="term" value="P:dicarboxylic acid transport"/>
    <property type="evidence" value="ECO:0007669"/>
    <property type="project" value="TreeGrafter"/>
</dbReference>
<keyword evidence="4 8" id="KW-0812">Transmembrane</keyword>
<keyword evidence="6 8" id="KW-1133">Transmembrane helix</keyword>
<evidence type="ECO:0000256" key="7">
    <source>
        <dbReference type="ARBA" id="ARBA00023136"/>
    </source>
</evidence>
<feature type="transmembrane region" description="Helical" evidence="8">
    <location>
        <begin position="264"/>
        <end position="289"/>
    </location>
</feature>
<feature type="transmembrane region" description="Helical" evidence="8">
    <location>
        <begin position="57"/>
        <end position="73"/>
    </location>
</feature>
<dbReference type="InterPro" id="IPR001991">
    <property type="entry name" value="Na-dicarboxylate_symporter"/>
</dbReference>
<dbReference type="PROSITE" id="PS00714">
    <property type="entry name" value="NA_DICARBOXYL_SYMP_2"/>
    <property type="match status" value="1"/>
</dbReference>
<evidence type="ECO:0000256" key="3">
    <source>
        <dbReference type="ARBA" id="ARBA00022475"/>
    </source>
</evidence>
<dbReference type="FunFam" id="1.10.3860.10:FF:000001">
    <property type="entry name" value="C4-dicarboxylate transport protein"/>
    <property type="match status" value="1"/>
</dbReference>
<keyword evidence="5" id="KW-0769">Symport</keyword>
<evidence type="ECO:0000256" key="4">
    <source>
        <dbReference type="ARBA" id="ARBA00022692"/>
    </source>
</evidence>
<dbReference type="Pfam" id="PF00375">
    <property type="entry name" value="SDF"/>
    <property type="match status" value="1"/>
</dbReference>
<evidence type="ECO:0000313" key="10">
    <source>
        <dbReference type="Proteomes" id="UP000185924"/>
    </source>
</evidence>
<evidence type="ECO:0000256" key="6">
    <source>
        <dbReference type="ARBA" id="ARBA00022989"/>
    </source>
</evidence>
<feature type="transmembrane region" description="Helical" evidence="8">
    <location>
        <begin position="28"/>
        <end position="50"/>
    </location>
</feature>
<dbReference type="PANTHER" id="PTHR42865:SF7">
    <property type="entry name" value="PROTON_GLUTAMATE-ASPARTATE SYMPORTER"/>
    <property type="match status" value="1"/>
</dbReference>
<evidence type="ECO:0000313" key="9">
    <source>
        <dbReference type="EMBL" id="SIR02255.1"/>
    </source>
</evidence>
<evidence type="ECO:0000256" key="5">
    <source>
        <dbReference type="ARBA" id="ARBA00022847"/>
    </source>
</evidence>
<reference evidence="10" key="1">
    <citation type="submission" date="2017-01" db="EMBL/GenBank/DDBJ databases">
        <authorList>
            <person name="Varghese N."/>
            <person name="Submissions S."/>
        </authorList>
    </citation>
    <scope>NUCLEOTIDE SEQUENCE [LARGE SCALE GENOMIC DNA]</scope>
    <source>
        <strain evidence="10">DM9</strain>
    </source>
</reference>
<keyword evidence="3" id="KW-1003">Cell membrane</keyword>